<feature type="signal peptide" evidence="1">
    <location>
        <begin position="1"/>
        <end position="18"/>
    </location>
</feature>
<dbReference type="GO" id="GO:0004180">
    <property type="term" value="F:carboxypeptidase activity"/>
    <property type="evidence" value="ECO:0007669"/>
    <property type="project" value="UniProtKB-KW"/>
</dbReference>
<dbReference type="EMBL" id="SBII01000004">
    <property type="protein sequence ID" value="RWX00865.1"/>
    <property type="molecule type" value="Genomic_DNA"/>
</dbReference>
<protein>
    <submittedName>
        <fullName evidence="2">Carboxypeptidase-like regulatory domain-containing protein</fullName>
    </submittedName>
</protein>
<keyword evidence="2" id="KW-0121">Carboxypeptidase</keyword>
<dbReference type="Proteomes" id="UP000287527">
    <property type="component" value="Unassembled WGS sequence"/>
</dbReference>
<keyword evidence="3" id="KW-1185">Reference proteome</keyword>
<evidence type="ECO:0000313" key="3">
    <source>
        <dbReference type="Proteomes" id="UP000287527"/>
    </source>
</evidence>
<gene>
    <name evidence="2" type="ORF">EPI11_07535</name>
</gene>
<keyword evidence="2" id="KW-0645">Protease</keyword>
<sequence length="832" mass="95225">MKKNIILFLLFLSMPAIAQVNGWVTSKKSEPVAFASITVANTYNGTSSNENGSYSLNIKEKGRYTIIFRSMGYKTREVTIDVTALPHTLNVTLEDESYTLKELVISNTDNPADAVIKNAIKNRKNNADKTARFEADFYSRGVFKLNDIPEKILGQEIGDLGSSLNNSRSGILYLSETVSRVKHLNSTTIKEHVIASKVSGEDNGFSFNNAAAAEFDFYNNYIPFEVNVVSPIADNAFNYYKYSLESTFNEAGGYIINKIKVTPKIENEPAMTGYVYIIEDSWELYAVDLSIKGSQIEQELINTLTIRQNYGYNAKAKLWTKNVQTLSFDAGLFGVGFSGRFTHVYSNFTIDPKFDKYTFNAEILSFEEGANKKPDSFWNTIRPIPLTKEEKADYIKKDSLQDTRNTKAYMDESDKARNHFTLFSPALGYVYHNSYKNWDASYTGIARRLGFNTVQAYNLEPGFYFTKYHDDKQNTYTTIGTDLSYGFAEKRFRATGTISKKFNNFSKRIITLRGGSSIEQYNSEKPINRIVNSISTLFFRDNYMKLFDNNFIRLSYEEEVVNGIHLYGSVEYTRKRALLNNTNFSTLKDLYHPYTSNNPLLLYDPATMYDNTTLAFQKHHMYKTSVAARISFGQKYKTRPDTKENIANEKYPKLFLKYDKGFASSISDYNFDHVSAKVTYDLTIGNKGELSTSFRAGKFFNSDKIAFTDYMHFNGNQTHVGRSERYMRVFNFLPYYSHSTNDAYFEGHMEHNFQGLLTNSLPLIHKLNYYLVAGYHILATPNRSPYMEFTVGLDNVGWGKARFLRIDYIRSYESGFISDGVIFGLTFLDILE</sequence>
<organism evidence="2 3">
    <name type="scientific">Flavobacterium cerinum</name>
    <dbReference type="NCBI Taxonomy" id="2502784"/>
    <lineage>
        <taxon>Bacteria</taxon>
        <taxon>Pseudomonadati</taxon>
        <taxon>Bacteroidota</taxon>
        <taxon>Flavobacteriia</taxon>
        <taxon>Flavobacteriales</taxon>
        <taxon>Flavobacteriaceae</taxon>
        <taxon>Flavobacterium</taxon>
    </lineage>
</organism>
<reference evidence="2 3" key="1">
    <citation type="submission" date="2019-01" db="EMBL/GenBank/DDBJ databases">
        <title>Flavobacterium sp. nov.,isolated from freshwater.</title>
        <authorList>
            <person name="Zhang R."/>
            <person name="Du Z.-J."/>
        </authorList>
    </citation>
    <scope>NUCLEOTIDE SEQUENCE [LARGE SCALE GENOMIC DNA]</scope>
    <source>
        <strain evidence="2 3">1E403</strain>
    </source>
</reference>
<dbReference type="RefSeq" id="WP_128389347.1">
    <property type="nucleotide sequence ID" value="NZ_SBII01000004.1"/>
</dbReference>
<keyword evidence="1" id="KW-0732">Signal</keyword>
<evidence type="ECO:0000313" key="2">
    <source>
        <dbReference type="EMBL" id="RWX00865.1"/>
    </source>
</evidence>
<accession>A0A3S3Q9D8</accession>
<keyword evidence="2" id="KW-0378">Hydrolase</keyword>
<dbReference type="SUPFAM" id="SSF49464">
    <property type="entry name" value="Carboxypeptidase regulatory domain-like"/>
    <property type="match status" value="1"/>
</dbReference>
<dbReference type="Pfam" id="PF18939">
    <property type="entry name" value="DUF5686"/>
    <property type="match status" value="1"/>
</dbReference>
<dbReference type="InterPro" id="IPR043741">
    <property type="entry name" value="DUF5686"/>
</dbReference>
<dbReference type="OrthoDB" id="983143at2"/>
<dbReference type="AlphaFoldDB" id="A0A3S3Q9D8"/>
<dbReference type="InterPro" id="IPR008969">
    <property type="entry name" value="CarboxyPept-like_regulatory"/>
</dbReference>
<feature type="chain" id="PRO_5018582945" evidence="1">
    <location>
        <begin position="19"/>
        <end position="832"/>
    </location>
</feature>
<name>A0A3S3Q9D8_9FLAO</name>
<proteinExistence type="predicted"/>
<comment type="caution">
    <text evidence="2">The sequence shown here is derived from an EMBL/GenBank/DDBJ whole genome shotgun (WGS) entry which is preliminary data.</text>
</comment>
<evidence type="ECO:0000256" key="1">
    <source>
        <dbReference type="SAM" id="SignalP"/>
    </source>
</evidence>
<dbReference type="Gene3D" id="2.60.40.1120">
    <property type="entry name" value="Carboxypeptidase-like, regulatory domain"/>
    <property type="match status" value="1"/>
</dbReference>
<dbReference type="Pfam" id="PF13715">
    <property type="entry name" value="CarbopepD_reg_2"/>
    <property type="match status" value="1"/>
</dbReference>